<evidence type="ECO:0000313" key="2">
    <source>
        <dbReference type="Proteomes" id="UP001153334"/>
    </source>
</evidence>
<comment type="caution">
    <text evidence="1">The sequence shown here is derived from an EMBL/GenBank/DDBJ whole genome shotgun (WGS) entry which is preliminary data.</text>
</comment>
<accession>A0ACC2IYP8</accession>
<dbReference type="EMBL" id="JAPESX010000666">
    <property type="protein sequence ID" value="KAJ8120234.1"/>
    <property type="molecule type" value="Genomic_DNA"/>
</dbReference>
<dbReference type="Proteomes" id="UP001153334">
    <property type="component" value="Unassembled WGS sequence"/>
</dbReference>
<sequence>MPFVSDIAAQTLQPVFIVGCAATGISFFGTVFSVHHVRYSPNFYGLTDDASWRQGVSLVALIAGLAASVSLVLLSIFDTYDTPDKHKFMLMGTFGGLFISGVATTAVWWDQVRGTGTLVSASLRKW</sequence>
<proteinExistence type="predicted"/>
<evidence type="ECO:0000313" key="1">
    <source>
        <dbReference type="EMBL" id="KAJ8120234.1"/>
    </source>
</evidence>
<gene>
    <name evidence="1" type="ORF">ONZ43_g3005</name>
</gene>
<name>A0ACC2IYP8_9PEZI</name>
<organism evidence="1 2">
    <name type="scientific">Nemania bipapillata</name>
    <dbReference type="NCBI Taxonomy" id="110536"/>
    <lineage>
        <taxon>Eukaryota</taxon>
        <taxon>Fungi</taxon>
        <taxon>Dikarya</taxon>
        <taxon>Ascomycota</taxon>
        <taxon>Pezizomycotina</taxon>
        <taxon>Sordariomycetes</taxon>
        <taxon>Xylariomycetidae</taxon>
        <taxon>Xylariales</taxon>
        <taxon>Xylariaceae</taxon>
        <taxon>Nemania</taxon>
    </lineage>
</organism>
<keyword evidence="2" id="KW-1185">Reference proteome</keyword>
<reference evidence="1" key="1">
    <citation type="submission" date="2022-11" db="EMBL/GenBank/DDBJ databases">
        <title>Genome Sequence of Nemania bipapillata.</title>
        <authorList>
            <person name="Buettner E."/>
        </authorList>
    </citation>
    <scope>NUCLEOTIDE SEQUENCE</scope>
    <source>
        <strain evidence="1">CP14</strain>
    </source>
</reference>
<protein>
    <submittedName>
        <fullName evidence="1">Uncharacterized protein</fullName>
    </submittedName>
</protein>